<dbReference type="Pfam" id="PF13591">
    <property type="entry name" value="MerR_2"/>
    <property type="match status" value="1"/>
</dbReference>
<dbReference type="Proteomes" id="UP000598350">
    <property type="component" value="Unassembled WGS sequence"/>
</dbReference>
<proteinExistence type="predicted"/>
<keyword evidence="2" id="KW-1185">Reference proteome</keyword>
<organism evidence="1 2">
    <name type="scientific">Maribacter arenosus</name>
    <dbReference type="NCBI Taxonomy" id="1854708"/>
    <lineage>
        <taxon>Bacteria</taxon>
        <taxon>Pseudomonadati</taxon>
        <taxon>Bacteroidota</taxon>
        <taxon>Flavobacteriia</taxon>
        <taxon>Flavobacteriales</taxon>
        <taxon>Flavobacteriaceae</taxon>
        <taxon>Maribacter</taxon>
    </lineage>
</organism>
<gene>
    <name evidence="1" type="ORF">HPE63_00930</name>
</gene>
<protein>
    <submittedName>
        <fullName evidence="1">Chaperone modulator CbpM</fullName>
    </submittedName>
</protein>
<comment type="caution">
    <text evidence="1">The sequence shown here is derived from an EMBL/GenBank/DDBJ whole genome shotgun (WGS) entry which is preliminary data.</text>
</comment>
<sequence length="96" mass="11528">MEQFNYIAVKDFCFSHGINTQFIIELYEFGLIEVITKENEEYILYEELPNVEKILRLHADLNINLEGIAVISELLDRIEFMHKENISLRNKLRFYE</sequence>
<name>A0ABR7V6L0_9FLAO</name>
<accession>A0ABR7V6L0</accession>
<evidence type="ECO:0000313" key="2">
    <source>
        <dbReference type="Proteomes" id="UP000598350"/>
    </source>
</evidence>
<reference evidence="1 2" key="1">
    <citation type="submission" date="2020-05" db="EMBL/GenBank/DDBJ databases">
        <title>The draft genome sequence of Maribacter arenosus CAU 1321.</title>
        <authorList>
            <person name="Mu L."/>
        </authorList>
    </citation>
    <scope>NUCLEOTIDE SEQUENCE [LARGE SCALE GENOMIC DNA]</scope>
    <source>
        <strain evidence="1 2">CAU 1321</strain>
    </source>
</reference>
<dbReference type="Gene3D" id="1.10.1660.10">
    <property type="match status" value="1"/>
</dbReference>
<evidence type="ECO:0000313" key="1">
    <source>
        <dbReference type="EMBL" id="MBD0849217.1"/>
    </source>
</evidence>
<dbReference type="EMBL" id="JABTCG010000001">
    <property type="protein sequence ID" value="MBD0849217.1"/>
    <property type="molecule type" value="Genomic_DNA"/>
</dbReference>